<dbReference type="Proteomes" id="UP000305675">
    <property type="component" value="Unassembled WGS sequence"/>
</dbReference>
<keyword evidence="2" id="KW-0732">Signal</keyword>
<name>A0A4U1BL05_9GAMM</name>
<dbReference type="Gene3D" id="3.40.630.20">
    <property type="entry name" value="Peptidase C15, pyroglutamyl peptidase I-like"/>
    <property type="match status" value="1"/>
</dbReference>
<feature type="compositionally biased region" description="Polar residues" evidence="1">
    <location>
        <begin position="254"/>
        <end position="272"/>
    </location>
</feature>
<dbReference type="PROSITE" id="PS51257">
    <property type="entry name" value="PROKAR_LIPOPROTEIN"/>
    <property type="match status" value="1"/>
</dbReference>
<dbReference type="SUPFAM" id="SSF53182">
    <property type="entry name" value="Pyrrolidone carboxyl peptidase (pyroglutamate aminopeptidase)"/>
    <property type="match status" value="1"/>
</dbReference>
<comment type="caution">
    <text evidence="3">The sequence shown here is derived from an EMBL/GenBank/DDBJ whole genome shotgun (WGS) entry which is preliminary data.</text>
</comment>
<evidence type="ECO:0000256" key="1">
    <source>
        <dbReference type="SAM" id="MobiDB-lite"/>
    </source>
</evidence>
<dbReference type="OrthoDB" id="4555199at2"/>
<evidence type="ECO:0000256" key="2">
    <source>
        <dbReference type="SAM" id="SignalP"/>
    </source>
</evidence>
<keyword evidence="4" id="KW-1185">Reference proteome</keyword>
<reference evidence="3 4" key="1">
    <citation type="submission" date="2019-04" db="EMBL/GenBank/DDBJ databases">
        <authorList>
            <person name="Hwang J.C."/>
        </authorList>
    </citation>
    <scope>NUCLEOTIDE SEQUENCE [LARGE SCALE GENOMIC DNA]</scope>
    <source>
        <strain evidence="3 4">IMCC35002</strain>
    </source>
</reference>
<sequence length="392" mass="43396">MRLSPLVSLFVGLITLSCTSLGNAQPRQALGLDAEELRVPQIKQQLPHLLHPFTTERIDALSAINSSMNEQAYLAHADAEGNRLWKEAVTWVQQQHWDDRPLYWSRLALRGELKQQSPQFRASPIQRRMALNAFELSSRGISDLAFTQHTDFKILLTGFDPFLLDRHIDQSNPSGLAALALDGKVIELNGKTAEIQTVMIPVRFEDFDDGLIESILSPYLSTNSVDLITTVSMGRSDFDLERFPGLNRSATAPGNRNILTGANAQNPITPQLESKPLQGPEFVEFSLPVEAMQRVIGRWEINDNHQVQTLEQGKFAANNLLELQGQTSVQGSGGGYLSNEISYRSIRLANLLGSTVPLGHIHTPRIAQYEADTARDIVAQIEAMLAQAITAL</sequence>
<dbReference type="RefSeq" id="WP_136864284.1">
    <property type="nucleotide sequence ID" value="NZ_SWCJ01000013.1"/>
</dbReference>
<evidence type="ECO:0000313" key="3">
    <source>
        <dbReference type="EMBL" id="TKB53032.1"/>
    </source>
</evidence>
<protein>
    <recommendedName>
        <fullName evidence="5">Pyrrolidone-carboxylate peptidase (N-terminal pyroglutamyl peptidase)</fullName>
    </recommendedName>
</protein>
<dbReference type="EMBL" id="SWCJ01000013">
    <property type="protein sequence ID" value="TKB53032.1"/>
    <property type="molecule type" value="Genomic_DNA"/>
</dbReference>
<dbReference type="InterPro" id="IPR036440">
    <property type="entry name" value="Peptidase_C15-like_sf"/>
</dbReference>
<accession>A0A4U1BL05</accession>
<organism evidence="3 4">
    <name type="scientific">Ferrimonas aestuarii</name>
    <dbReference type="NCBI Taxonomy" id="2569539"/>
    <lineage>
        <taxon>Bacteria</taxon>
        <taxon>Pseudomonadati</taxon>
        <taxon>Pseudomonadota</taxon>
        <taxon>Gammaproteobacteria</taxon>
        <taxon>Alteromonadales</taxon>
        <taxon>Ferrimonadaceae</taxon>
        <taxon>Ferrimonas</taxon>
    </lineage>
</organism>
<feature type="signal peptide" evidence="2">
    <location>
        <begin position="1"/>
        <end position="24"/>
    </location>
</feature>
<proteinExistence type="predicted"/>
<gene>
    <name evidence="3" type="ORF">FCL42_15230</name>
</gene>
<feature type="region of interest" description="Disordered" evidence="1">
    <location>
        <begin position="254"/>
        <end position="275"/>
    </location>
</feature>
<feature type="chain" id="PRO_5020248777" description="Pyrrolidone-carboxylate peptidase (N-terminal pyroglutamyl peptidase)" evidence="2">
    <location>
        <begin position="25"/>
        <end position="392"/>
    </location>
</feature>
<evidence type="ECO:0008006" key="5">
    <source>
        <dbReference type="Google" id="ProtNLM"/>
    </source>
</evidence>
<evidence type="ECO:0000313" key="4">
    <source>
        <dbReference type="Proteomes" id="UP000305675"/>
    </source>
</evidence>
<dbReference type="AlphaFoldDB" id="A0A4U1BL05"/>